<feature type="compositionally biased region" description="Polar residues" evidence="1">
    <location>
        <begin position="384"/>
        <end position="405"/>
    </location>
</feature>
<evidence type="ECO:0000313" key="3">
    <source>
        <dbReference type="Proteomes" id="UP000250043"/>
    </source>
</evidence>
<name>A0A8E2DLL5_9APHY</name>
<feature type="compositionally biased region" description="Low complexity" evidence="1">
    <location>
        <begin position="138"/>
        <end position="172"/>
    </location>
</feature>
<dbReference type="Proteomes" id="UP000250043">
    <property type="component" value="Unassembled WGS sequence"/>
</dbReference>
<evidence type="ECO:0000256" key="1">
    <source>
        <dbReference type="SAM" id="MobiDB-lite"/>
    </source>
</evidence>
<sequence>MPPVRPLPARKASIASKDAVSAAKVVKNAPNMSMPPPPDPVLQMGILEPEMNALSSCLRNAVVKTGQIYGFYADAKRLGIQKYAPYPPRSLTSTLGREVEKYDQLCDAMESHLLRAIAVLQRDVAREEKRITAEKEAAAAAAAARAPSPAAPSNPTATTPPMSPTTRSTLPTESPLDATNGASQPSKPPGVLPARRQSTISLSSLQRPAFPHKLDLSNVRLHPEEVMQSGLSSPVTLAPKSALRTSVSSDLMMAALGEAANRPVDVDLTVSDADIDMRRVSGSNSGMDSGLGSSADKPIELDLDMDDIFGDAAGPRANVNGQPAGESMFQPIAPHGISNSNPLGMPDNKVKEEEHIDIDILNALGSANATDHSDIFASIDPSDPQGSTSQLPASDAQKTSTSAPSPASILASFGASSSKHVEPQAQPQNQAPFDFNSLDLANFQHVDSDFFGAQAGDPEISMMGMEDIFQMPGGDGGVSKPPS</sequence>
<organism evidence="2 3">
    <name type="scientific">Obba rivulosa</name>
    <dbReference type="NCBI Taxonomy" id="1052685"/>
    <lineage>
        <taxon>Eukaryota</taxon>
        <taxon>Fungi</taxon>
        <taxon>Dikarya</taxon>
        <taxon>Basidiomycota</taxon>
        <taxon>Agaricomycotina</taxon>
        <taxon>Agaricomycetes</taxon>
        <taxon>Polyporales</taxon>
        <taxon>Gelatoporiaceae</taxon>
        <taxon>Obba</taxon>
    </lineage>
</organism>
<keyword evidence="3" id="KW-1185">Reference proteome</keyword>
<dbReference type="OrthoDB" id="3365514at2759"/>
<gene>
    <name evidence="2" type="ORF">OBBRIDRAFT_790981</name>
</gene>
<feature type="region of interest" description="Disordered" evidence="1">
    <location>
        <begin position="136"/>
        <end position="194"/>
    </location>
</feature>
<evidence type="ECO:0000313" key="2">
    <source>
        <dbReference type="EMBL" id="OCH92680.1"/>
    </source>
</evidence>
<reference evidence="2 3" key="1">
    <citation type="submission" date="2016-07" db="EMBL/GenBank/DDBJ databases">
        <title>Draft genome of the white-rot fungus Obba rivulosa 3A-2.</title>
        <authorList>
            <consortium name="DOE Joint Genome Institute"/>
            <person name="Miettinen O."/>
            <person name="Riley R."/>
            <person name="Acob R."/>
            <person name="Barry K."/>
            <person name="Cullen D."/>
            <person name="De Vries R."/>
            <person name="Hainaut M."/>
            <person name="Hatakka A."/>
            <person name="Henrissat B."/>
            <person name="Hilden K."/>
            <person name="Kuo R."/>
            <person name="Labutti K."/>
            <person name="Lipzen A."/>
            <person name="Makela M.R."/>
            <person name="Sandor L."/>
            <person name="Spatafora J.W."/>
            <person name="Grigoriev I.V."/>
            <person name="Hibbett D.S."/>
        </authorList>
    </citation>
    <scope>NUCLEOTIDE SEQUENCE [LARGE SCALE GENOMIC DNA]</scope>
    <source>
        <strain evidence="2 3">3A-2</strain>
    </source>
</reference>
<feature type="region of interest" description="Disordered" evidence="1">
    <location>
        <begin position="374"/>
        <end position="410"/>
    </location>
</feature>
<dbReference type="AlphaFoldDB" id="A0A8E2DLL5"/>
<dbReference type="EMBL" id="KV722365">
    <property type="protein sequence ID" value="OCH92680.1"/>
    <property type="molecule type" value="Genomic_DNA"/>
</dbReference>
<protein>
    <submittedName>
        <fullName evidence="2">Uncharacterized protein</fullName>
    </submittedName>
</protein>
<proteinExistence type="predicted"/>
<accession>A0A8E2DLL5</accession>